<dbReference type="PANTHER" id="PTHR22642">
    <property type="entry name" value="IMIDAZOLONEPROPIONASE"/>
    <property type="match status" value="1"/>
</dbReference>
<dbReference type="RefSeq" id="WP_220219896.1">
    <property type="nucleotide sequence ID" value="NZ_CP048268.1"/>
</dbReference>
<dbReference type="SUPFAM" id="SSF51338">
    <property type="entry name" value="Composite domain of metallo-dependent hydrolases"/>
    <property type="match status" value="1"/>
</dbReference>
<dbReference type="InterPro" id="IPR033932">
    <property type="entry name" value="YtcJ-like"/>
</dbReference>
<keyword evidence="3" id="KW-1185">Reference proteome</keyword>
<dbReference type="SUPFAM" id="SSF51556">
    <property type="entry name" value="Metallo-dependent hydrolases"/>
    <property type="match status" value="1"/>
</dbReference>
<dbReference type="InterPro" id="IPR011059">
    <property type="entry name" value="Metal-dep_hydrolase_composite"/>
</dbReference>
<dbReference type="Pfam" id="PF07969">
    <property type="entry name" value="Amidohydro_3"/>
    <property type="match status" value="1"/>
</dbReference>
<evidence type="ECO:0000259" key="1">
    <source>
        <dbReference type="Pfam" id="PF07969"/>
    </source>
</evidence>
<dbReference type="InterPro" id="IPR032466">
    <property type="entry name" value="Metal_Hydrolase"/>
</dbReference>
<evidence type="ECO:0000313" key="3">
    <source>
        <dbReference type="Proteomes" id="UP000826550"/>
    </source>
</evidence>
<gene>
    <name evidence="2" type="ORF">GYM71_06535</name>
</gene>
<proteinExistence type="predicted"/>
<evidence type="ECO:0000313" key="2">
    <source>
        <dbReference type="EMBL" id="QYN53097.1"/>
    </source>
</evidence>
<dbReference type="Gene3D" id="3.10.310.70">
    <property type="match status" value="1"/>
</dbReference>
<dbReference type="EMBL" id="CP048268">
    <property type="protein sequence ID" value="QYN53097.1"/>
    <property type="molecule type" value="Genomic_DNA"/>
</dbReference>
<organism evidence="2 3">
    <name type="scientific">Lactobacillus panisapium</name>
    <dbReference type="NCBI Taxonomy" id="2012495"/>
    <lineage>
        <taxon>Bacteria</taxon>
        <taxon>Bacillati</taxon>
        <taxon>Bacillota</taxon>
        <taxon>Bacilli</taxon>
        <taxon>Lactobacillales</taxon>
        <taxon>Lactobacillaceae</taxon>
        <taxon>Lactobacillus</taxon>
    </lineage>
</organism>
<reference evidence="2 3" key="1">
    <citation type="submission" date="2020-01" db="EMBL/GenBank/DDBJ databases">
        <title>Vast differences in strain-level diversity in the gut microbiota of two closely related honey bee species.</title>
        <authorList>
            <person name="Ellegaard K.M."/>
            <person name="Suenami S."/>
            <person name="Miyazaki R."/>
            <person name="Engel P."/>
        </authorList>
    </citation>
    <scope>NUCLEOTIDE SEQUENCE [LARGE SCALE GENOMIC DNA]</scope>
    <source>
        <strain evidence="2 3">ESL0416</strain>
    </source>
</reference>
<feature type="domain" description="Amidohydrolase 3" evidence="1">
    <location>
        <begin position="53"/>
        <end position="538"/>
    </location>
</feature>
<dbReference type="Gene3D" id="3.20.20.140">
    <property type="entry name" value="Metal-dependent hydrolases"/>
    <property type="match status" value="1"/>
</dbReference>
<protein>
    <submittedName>
        <fullName evidence="2">Amidohydrolase</fullName>
    </submittedName>
</protein>
<dbReference type="Proteomes" id="UP000826550">
    <property type="component" value="Chromosome"/>
</dbReference>
<accession>A0ABX8W8N7</accession>
<dbReference type="PANTHER" id="PTHR22642:SF2">
    <property type="entry name" value="PROTEIN LONG AFTER FAR-RED 3"/>
    <property type="match status" value="1"/>
</dbReference>
<dbReference type="InterPro" id="IPR013108">
    <property type="entry name" value="Amidohydro_3"/>
</dbReference>
<sequence length="540" mass="60453">MMQKADYILKGTAIFTGNNDLPITGCLLIKNNRIMKIVPVDRMTGYIGEKTTIINCGDHLIMPGFNDSHLHLSLGAVQNDPDFCIQMMDCKSEEECVQRVNDFAKSHPHNPWIYGTGWYSEVWDHPHMPTKDSLDKLHLNRPVCLNSFDLHSVWCNDIALKKVGITKDTPNPQGGIYGHDKNGELNGILYEPPASKAMMDAVLDVPTLKQSLLKCLKHFRKLGITSVADVYPSGLINHDIPEIFAELEQENELTTRISSFPSLTDLEGAIKLKQKYHTDKHRVAGLKQVLDGVIEAHTALLSKEYDNDPGVFGDTSLTQVQLNQYVLDAQKKGYPVKIHTIGDKASTMALNAFENAQSKLGKLTLHNSLEHIDTIKKDDINRLQKLNVMCAVQPQHCIGDYMSGGYLPCIGQQRLSRAWPYREILDAKAHLAFGSDFPAVYSIKPIWTIYAAVSRCEPTEGKPKGGYFREHAVTLAEALRAYTKWSAYAESFEQDLGTLEPGKLADVVVLDRNLFKVPTDEIRFAKVTLTMADGKIVYKR</sequence>
<dbReference type="Gene3D" id="2.30.40.10">
    <property type="entry name" value="Urease, subunit C, domain 1"/>
    <property type="match status" value="1"/>
</dbReference>
<dbReference type="CDD" id="cd01300">
    <property type="entry name" value="YtcJ_like"/>
    <property type="match status" value="1"/>
</dbReference>
<name>A0ABX8W8N7_9LACO</name>